<evidence type="ECO:0000256" key="11">
    <source>
        <dbReference type="ARBA" id="ARBA00022932"/>
    </source>
</evidence>
<evidence type="ECO:0000256" key="2">
    <source>
        <dbReference type="ARBA" id="ARBA00012417"/>
    </source>
</evidence>
<evidence type="ECO:0000259" key="19">
    <source>
        <dbReference type="SMART" id="SM00482"/>
    </source>
</evidence>
<evidence type="ECO:0000256" key="13">
    <source>
        <dbReference type="ARBA" id="ARBA00023204"/>
    </source>
</evidence>
<dbReference type="InterPro" id="IPR001098">
    <property type="entry name" value="DNA-dir_DNA_pol_A_palm_dom"/>
</dbReference>
<dbReference type="AlphaFoldDB" id="A0AAC9KWA5"/>
<dbReference type="SUPFAM" id="SSF88723">
    <property type="entry name" value="PIN domain-like"/>
    <property type="match status" value="1"/>
</dbReference>
<keyword evidence="6 16" id="KW-0235">DNA replication</keyword>
<dbReference type="NCBIfam" id="TIGR00593">
    <property type="entry name" value="pola"/>
    <property type="match status" value="1"/>
</dbReference>
<dbReference type="EMBL" id="CP015780">
    <property type="protein sequence ID" value="APS99839.1"/>
    <property type="molecule type" value="Genomic_DNA"/>
</dbReference>
<evidence type="ECO:0000259" key="18">
    <source>
        <dbReference type="SMART" id="SM00475"/>
    </source>
</evidence>
<keyword evidence="11 16" id="KW-0239">DNA-directed DNA polymerase</keyword>
<comment type="similarity">
    <text evidence="1 16">Belongs to the DNA polymerase type-A family.</text>
</comment>
<dbReference type="CDD" id="cd06139">
    <property type="entry name" value="DNA_polA_I_Ecoli_like_exo"/>
    <property type="match status" value="1"/>
</dbReference>
<dbReference type="KEGG" id="bmay:A7X70_02730"/>
<evidence type="ECO:0000256" key="16">
    <source>
        <dbReference type="RuleBase" id="RU004460"/>
    </source>
</evidence>
<name>A0AAC9KWA5_9SPIR</name>
<dbReference type="InterPro" id="IPR018320">
    <property type="entry name" value="DNA_polymerase_1"/>
</dbReference>
<keyword evidence="13 16" id="KW-0234">DNA repair</keyword>
<dbReference type="Pfam" id="PF00476">
    <property type="entry name" value="DNA_pol_A"/>
    <property type="match status" value="1"/>
</dbReference>
<dbReference type="FunFam" id="1.10.150.20:FF:000003">
    <property type="entry name" value="DNA polymerase I"/>
    <property type="match status" value="1"/>
</dbReference>
<dbReference type="RefSeq" id="WP_075552212.1">
    <property type="nucleotide sequence ID" value="NZ_CP015780.1"/>
</dbReference>
<evidence type="ECO:0000256" key="14">
    <source>
        <dbReference type="ARBA" id="ARBA00049244"/>
    </source>
</evidence>
<evidence type="ECO:0000256" key="7">
    <source>
        <dbReference type="ARBA" id="ARBA00022722"/>
    </source>
</evidence>
<reference evidence="20 21" key="1">
    <citation type="journal article" date="2016" name="PLoS ONE">
        <title>Whole Genome Sequence and Comparative Genomics of the Novel Lyme Borreliosis Causing Pathogen, Borrelia mayonii.</title>
        <authorList>
            <person name="Kingry L.C."/>
            <person name="Batra D."/>
            <person name="Replogle A."/>
            <person name="Rowe L.A."/>
            <person name="Pritt B.S."/>
            <person name="Petersen J.M."/>
        </authorList>
    </citation>
    <scope>NUCLEOTIDE SEQUENCE [LARGE SCALE GENOMIC DNA]</scope>
    <source>
        <strain evidence="20 21">MN14-1420</strain>
    </source>
</reference>
<dbReference type="InterPro" id="IPR020046">
    <property type="entry name" value="5-3_exonucl_a-hlix_arch_N"/>
</dbReference>
<feature type="domain" description="DNA-directed DNA polymerase family A palm" evidence="19">
    <location>
        <begin position="666"/>
        <end position="872"/>
    </location>
</feature>
<dbReference type="InterPro" id="IPR008918">
    <property type="entry name" value="HhH2"/>
</dbReference>
<dbReference type="InterPro" id="IPR029060">
    <property type="entry name" value="PIN-like_dom_sf"/>
</dbReference>
<evidence type="ECO:0000313" key="21">
    <source>
        <dbReference type="Proteomes" id="UP000185516"/>
    </source>
</evidence>
<dbReference type="SUPFAM" id="SSF53098">
    <property type="entry name" value="Ribonuclease H-like"/>
    <property type="match status" value="1"/>
</dbReference>
<dbReference type="InterPro" id="IPR043502">
    <property type="entry name" value="DNA/RNA_pol_sf"/>
</dbReference>
<dbReference type="FunFam" id="1.20.1060.10:FF:000001">
    <property type="entry name" value="DNA polymerase I"/>
    <property type="match status" value="1"/>
</dbReference>
<dbReference type="Pfam" id="PF01367">
    <property type="entry name" value="5_3_exonuc"/>
    <property type="match status" value="1"/>
</dbReference>
<dbReference type="InterPro" id="IPR012337">
    <property type="entry name" value="RNaseH-like_sf"/>
</dbReference>
<dbReference type="GO" id="GO:0008408">
    <property type="term" value="F:3'-5' exonuclease activity"/>
    <property type="evidence" value="ECO:0007669"/>
    <property type="project" value="UniProtKB-UniRule"/>
</dbReference>
<comment type="function">
    <text evidence="16">In addition to polymerase activity, this DNA polymerase exhibits 3'-5' and 5'-3' exonuclease activity.</text>
</comment>
<dbReference type="Proteomes" id="UP000185516">
    <property type="component" value="Chromosome"/>
</dbReference>
<dbReference type="EC" id="2.7.7.7" evidence="2 15"/>
<dbReference type="SMART" id="SM00474">
    <property type="entry name" value="35EXOc"/>
    <property type="match status" value="1"/>
</dbReference>
<dbReference type="Gene3D" id="3.40.50.1010">
    <property type="entry name" value="5'-nuclease"/>
    <property type="match status" value="1"/>
</dbReference>
<dbReference type="CDD" id="cd09898">
    <property type="entry name" value="H3TH_53EXO"/>
    <property type="match status" value="1"/>
</dbReference>
<evidence type="ECO:0000256" key="8">
    <source>
        <dbReference type="ARBA" id="ARBA00022763"/>
    </source>
</evidence>
<dbReference type="SMART" id="SM00279">
    <property type="entry name" value="HhH2"/>
    <property type="match status" value="1"/>
</dbReference>
<dbReference type="PROSITE" id="PS00447">
    <property type="entry name" value="DNA_POLYMERASE_A"/>
    <property type="match status" value="1"/>
</dbReference>
<keyword evidence="21" id="KW-1185">Reference proteome</keyword>
<comment type="catalytic activity">
    <reaction evidence="14 16">
        <text>DNA(n) + a 2'-deoxyribonucleoside 5'-triphosphate = DNA(n+1) + diphosphate</text>
        <dbReference type="Rhea" id="RHEA:22508"/>
        <dbReference type="Rhea" id="RHEA-COMP:17339"/>
        <dbReference type="Rhea" id="RHEA-COMP:17340"/>
        <dbReference type="ChEBI" id="CHEBI:33019"/>
        <dbReference type="ChEBI" id="CHEBI:61560"/>
        <dbReference type="ChEBI" id="CHEBI:173112"/>
        <dbReference type="EC" id="2.7.7.7"/>
    </reaction>
</comment>
<dbReference type="PANTHER" id="PTHR10133">
    <property type="entry name" value="DNA POLYMERASE I"/>
    <property type="match status" value="1"/>
</dbReference>
<dbReference type="Gene3D" id="1.10.150.20">
    <property type="entry name" value="5' to 3' exonuclease, C-terminal subdomain"/>
    <property type="match status" value="2"/>
</dbReference>
<evidence type="ECO:0000256" key="1">
    <source>
        <dbReference type="ARBA" id="ARBA00007705"/>
    </source>
</evidence>
<dbReference type="InterPro" id="IPR020045">
    <property type="entry name" value="DNA_polI_H3TH"/>
</dbReference>
<dbReference type="GO" id="GO:0003887">
    <property type="term" value="F:DNA-directed DNA polymerase activity"/>
    <property type="evidence" value="ECO:0007669"/>
    <property type="project" value="UniProtKB-UniRule"/>
</dbReference>
<dbReference type="InterPro" id="IPR036279">
    <property type="entry name" value="5-3_exonuclease_C_sf"/>
</dbReference>
<protein>
    <recommendedName>
        <fullName evidence="3 15">DNA polymerase I</fullName>
        <ecNumber evidence="2 15">2.7.7.7</ecNumber>
    </recommendedName>
</protein>
<dbReference type="SMART" id="SM00482">
    <property type="entry name" value="POLAc"/>
    <property type="match status" value="1"/>
</dbReference>
<dbReference type="Gene3D" id="1.20.1060.10">
    <property type="entry name" value="Taq DNA Polymerase, Chain T, domain 4"/>
    <property type="match status" value="1"/>
</dbReference>
<keyword evidence="4 16" id="KW-0808">Transferase</keyword>
<dbReference type="FunFam" id="1.10.150.20:FF:000002">
    <property type="entry name" value="DNA polymerase I"/>
    <property type="match status" value="1"/>
</dbReference>
<evidence type="ECO:0000313" key="20">
    <source>
        <dbReference type="EMBL" id="APS99839.1"/>
    </source>
</evidence>
<keyword evidence="5 16" id="KW-0548">Nucleotidyltransferase</keyword>
<dbReference type="InterPro" id="IPR019760">
    <property type="entry name" value="DNA-dir_DNA_pol_A_CS"/>
</dbReference>
<evidence type="ECO:0000256" key="3">
    <source>
        <dbReference type="ARBA" id="ARBA00020311"/>
    </source>
</evidence>
<dbReference type="PRINTS" id="PR00868">
    <property type="entry name" value="DNAPOLI"/>
</dbReference>
<evidence type="ECO:0000256" key="9">
    <source>
        <dbReference type="ARBA" id="ARBA00022801"/>
    </source>
</evidence>
<dbReference type="CDD" id="cd09859">
    <property type="entry name" value="PIN_53EXO"/>
    <property type="match status" value="1"/>
</dbReference>
<evidence type="ECO:0000256" key="4">
    <source>
        <dbReference type="ARBA" id="ARBA00022679"/>
    </source>
</evidence>
<dbReference type="Gene3D" id="3.30.420.10">
    <property type="entry name" value="Ribonuclease H-like superfamily/Ribonuclease H"/>
    <property type="match status" value="1"/>
</dbReference>
<dbReference type="InterPro" id="IPR002421">
    <property type="entry name" value="5-3_exonuclease"/>
</dbReference>
<dbReference type="NCBIfam" id="NF004397">
    <property type="entry name" value="PRK05755.1"/>
    <property type="match status" value="1"/>
</dbReference>
<sequence length="908" mass="105339">MKEIYLIDALNIIFRNYHVMKNYPLLNTQGENVNAFIGFFKTLFFIIKEKNPEHLIITFDSEVPTFRKQKYPNYKATRDSPPDDLIPQIGWIKEGLLKAKIPIFEIEGYEADDLLASFAKKAANNNYLTYIISPDKDLLQTMSEHIKILKIENNSFIEMNNEYVIKKFGVNSFQIKDYLAIVGDRSDNIPGIKGIGPKGAANLLREFKTLKGIYSNLKLINKKHQELLTKEKENAFLSYELVSLEENLKIPEIENFALKNFSEEIIPLFEKHSAIALIKTYKKDILKQEKENADQKSLFKQESTTNRLDEINTIDTENVQYRSITTKIELDNLIESLKKAKYISVDTETSSLDTYTAKLIGISISFKEFEGYYIPIEAKGKIYIEKNYIIQKFNNLFESNPKIIGQNYKFDYKILKNNGFSPILPYFDTMIAAYLIDTNSKVSLDFLAEKYLMHKNIKYEDVIQKNDNFANISLKMATSYSSEDADITFRLFNIFTKKLKEDKLGKLMHEIEMPFNKVIIEMEENGIYLDKEYLKEYGKELGKELEIIENEIIKSIGIDFNLNSPKQMHEILFEKLNLKLPEKMKKDSTDIKVLESLRGQHESIENLIKYRQIAKLKSTYTDNLIELINHKTNRVHTSFIQTKTATGRITSINPNLQNIPIKDEKGRKIRKAFKPENGNIFISADYSQIELAILAHLSQDEVLIKAFKNNKDIHSETASKLFKIEEKEITPNLRRIAKSINFGIIYRMSDFRLAKELGIAKEEAKGFINSYFESYPKIKEFIINQINFVRNAGYSETILKRRRYIKEINSNNYLERSAAERIAINSIIQGSAADIMKIAMVKVFNEFKSKKMESKILLQVHDEMLIESPIEEENEAKKILKIMMETAYTLNLPLRANIETGKSWGEIH</sequence>
<gene>
    <name evidence="16" type="primary">polA</name>
    <name evidence="20" type="ORF">Bmayo_02730</name>
</gene>
<keyword evidence="12 16" id="KW-0238">DNA-binding</keyword>
<dbReference type="Gene3D" id="3.30.70.370">
    <property type="match status" value="1"/>
</dbReference>
<dbReference type="InterPro" id="IPR002298">
    <property type="entry name" value="DNA_polymerase_A"/>
</dbReference>
<evidence type="ECO:0000259" key="17">
    <source>
        <dbReference type="SMART" id="SM00474"/>
    </source>
</evidence>
<organism evidence="20 21">
    <name type="scientific">Borreliella mayonii</name>
    <dbReference type="NCBI Taxonomy" id="1674146"/>
    <lineage>
        <taxon>Bacteria</taxon>
        <taxon>Pseudomonadati</taxon>
        <taxon>Spirochaetota</taxon>
        <taxon>Spirochaetia</taxon>
        <taxon>Spirochaetales</taxon>
        <taxon>Borreliaceae</taxon>
        <taxon>Borreliella</taxon>
    </lineage>
</organism>
<keyword evidence="9 16" id="KW-0378">Hydrolase</keyword>
<dbReference type="SUPFAM" id="SSF47807">
    <property type="entry name" value="5' to 3' exonuclease, C-terminal subdomain"/>
    <property type="match status" value="1"/>
</dbReference>
<evidence type="ECO:0000256" key="15">
    <source>
        <dbReference type="NCBIfam" id="TIGR00593"/>
    </source>
</evidence>
<evidence type="ECO:0000256" key="6">
    <source>
        <dbReference type="ARBA" id="ARBA00022705"/>
    </source>
</evidence>
<keyword evidence="7" id="KW-0540">Nuclease</keyword>
<dbReference type="SMART" id="SM00475">
    <property type="entry name" value="53EXOc"/>
    <property type="match status" value="1"/>
</dbReference>
<accession>A0AAC9KWA5</accession>
<dbReference type="CDD" id="cd08637">
    <property type="entry name" value="DNA_pol_A_pol_I_C"/>
    <property type="match status" value="1"/>
</dbReference>
<dbReference type="InterPro" id="IPR036397">
    <property type="entry name" value="RNaseH_sf"/>
</dbReference>
<feature type="domain" description="5'-3' exonuclease" evidence="18">
    <location>
        <begin position="1"/>
        <end position="259"/>
    </location>
</feature>
<dbReference type="GO" id="GO:0006261">
    <property type="term" value="P:DNA-templated DNA replication"/>
    <property type="evidence" value="ECO:0007669"/>
    <property type="project" value="UniProtKB-UniRule"/>
</dbReference>
<keyword evidence="10 16" id="KW-0269">Exonuclease</keyword>
<dbReference type="GO" id="GO:0006302">
    <property type="term" value="P:double-strand break repair"/>
    <property type="evidence" value="ECO:0007669"/>
    <property type="project" value="TreeGrafter"/>
</dbReference>
<dbReference type="Pfam" id="PF01612">
    <property type="entry name" value="DNA_pol_A_exo1"/>
    <property type="match status" value="1"/>
</dbReference>
<dbReference type="GO" id="GO:0003677">
    <property type="term" value="F:DNA binding"/>
    <property type="evidence" value="ECO:0007669"/>
    <property type="project" value="UniProtKB-UniRule"/>
</dbReference>
<dbReference type="SUPFAM" id="SSF56672">
    <property type="entry name" value="DNA/RNA polymerases"/>
    <property type="match status" value="1"/>
</dbReference>
<dbReference type="Pfam" id="PF02739">
    <property type="entry name" value="5_3_exonuc_N"/>
    <property type="match status" value="1"/>
</dbReference>
<evidence type="ECO:0000256" key="5">
    <source>
        <dbReference type="ARBA" id="ARBA00022695"/>
    </source>
</evidence>
<dbReference type="InterPro" id="IPR002562">
    <property type="entry name" value="3'-5'_exonuclease_dom"/>
</dbReference>
<dbReference type="PANTHER" id="PTHR10133:SF27">
    <property type="entry name" value="DNA POLYMERASE NU"/>
    <property type="match status" value="1"/>
</dbReference>
<proteinExistence type="inferred from homology"/>
<keyword evidence="8 16" id="KW-0227">DNA damage</keyword>
<evidence type="ECO:0000256" key="12">
    <source>
        <dbReference type="ARBA" id="ARBA00023125"/>
    </source>
</evidence>
<evidence type="ECO:0000256" key="10">
    <source>
        <dbReference type="ARBA" id="ARBA00022839"/>
    </source>
</evidence>
<feature type="domain" description="3'-5' exonuclease" evidence="17">
    <location>
        <begin position="321"/>
        <end position="500"/>
    </location>
</feature>
<dbReference type="GO" id="GO:0008409">
    <property type="term" value="F:5'-3' exonuclease activity"/>
    <property type="evidence" value="ECO:0007669"/>
    <property type="project" value="UniProtKB-UniRule"/>
</dbReference>